<feature type="domain" description="RNA polymerase sigma-70 region 2" evidence="8">
    <location>
        <begin position="32"/>
        <end position="96"/>
    </location>
</feature>
<dbReference type="Pfam" id="PF08281">
    <property type="entry name" value="Sigma70_r4_2"/>
    <property type="match status" value="1"/>
</dbReference>
<keyword evidence="4 6" id="KW-0238">DNA-binding</keyword>
<feature type="domain" description="RNA polymerase sigma factor 70 region 4 type 2" evidence="9">
    <location>
        <begin position="127"/>
        <end position="179"/>
    </location>
</feature>
<dbReference type="InterPro" id="IPR000838">
    <property type="entry name" value="RNA_pol_sigma70_ECF_CS"/>
</dbReference>
<dbReference type="GO" id="GO:0003677">
    <property type="term" value="F:DNA binding"/>
    <property type="evidence" value="ECO:0007669"/>
    <property type="project" value="UniProtKB-KW"/>
</dbReference>
<proteinExistence type="inferred from homology"/>
<keyword evidence="2 6" id="KW-0805">Transcription regulation</keyword>
<accession>A0A9X2PYL6</accession>
<keyword evidence="5 6" id="KW-0804">Transcription</keyword>
<evidence type="ECO:0000259" key="8">
    <source>
        <dbReference type="Pfam" id="PF04542"/>
    </source>
</evidence>
<dbReference type="InterPro" id="IPR007627">
    <property type="entry name" value="RNA_pol_sigma70_r2"/>
</dbReference>
<dbReference type="InterPro" id="IPR036388">
    <property type="entry name" value="WH-like_DNA-bd_sf"/>
</dbReference>
<dbReference type="AlphaFoldDB" id="A0A9X2PYL6"/>
<keyword evidence="3 6" id="KW-0731">Sigma factor</keyword>
<dbReference type="GO" id="GO:0016987">
    <property type="term" value="F:sigma factor activity"/>
    <property type="evidence" value="ECO:0007669"/>
    <property type="project" value="UniProtKB-KW"/>
</dbReference>
<evidence type="ECO:0000256" key="4">
    <source>
        <dbReference type="ARBA" id="ARBA00023125"/>
    </source>
</evidence>
<dbReference type="PROSITE" id="PS01063">
    <property type="entry name" value="SIGMA70_ECF"/>
    <property type="match status" value="1"/>
</dbReference>
<dbReference type="InterPro" id="IPR013249">
    <property type="entry name" value="RNA_pol_sigma70_r4_t2"/>
</dbReference>
<evidence type="ECO:0000256" key="3">
    <source>
        <dbReference type="ARBA" id="ARBA00023082"/>
    </source>
</evidence>
<dbReference type="Proteomes" id="UP001155027">
    <property type="component" value="Unassembled WGS sequence"/>
</dbReference>
<evidence type="ECO:0000313" key="10">
    <source>
        <dbReference type="EMBL" id="MCS3676301.1"/>
    </source>
</evidence>
<comment type="similarity">
    <text evidence="1 6">Belongs to the sigma-70 factor family. ECF subfamily.</text>
</comment>
<evidence type="ECO:0000256" key="5">
    <source>
        <dbReference type="ARBA" id="ARBA00023163"/>
    </source>
</evidence>
<dbReference type="InterPro" id="IPR013325">
    <property type="entry name" value="RNA_pol_sigma_r2"/>
</dbReference>
<evidence type="ECO:0000256" key="1">
    <source>
        <dbReference type="ARBA" id="ARBA00010641"/>
    </source>
</evidence>
<protein>
    <recommendedName>
        <fullName evidence="6">RNA polymerase sigma factor</fullName>
    </recommendedName>
</protein>
<feature type="region of interest" description="Disordered" evidence="7">
    <location>
        <begin position="1"/>
        <end position="23"/>
    </location>
</feature>
<evidence type="ECO:0000256" key="7">
    <source>
        <dbReference type="SAM" id="MobiDB-lite"/>
    </source>
</evidence>
<dbReference type="Pfam" id="PF04542">
    <property type="entry name" value="Sigma70_r2"/>
    <property type="match status" value="1"/>
</dbReference>
<evidence type="ECO:0000256" key="2">
    <source>
        <dbReference type="ARBA" id="ARBA00023015"/>
    </source>
</evidence>
<dbReference type="EMBL" id="JANUAU010000001">
    <property type="protein sequence ID" value="MCS3676301.1"/>
    <property type="molecule type" value="Genomic_DNA"/>
</dbReference>
<dbReference type="InterPro" id="IPR039425">
    <property type="entry name" value="RNA_pol_sigma-70-like"/>
</dbReference>
<dbReference type="InterPro" id="IPR013324">
    <property type="entry name" value="RNA_pol_sigma_r3/r4-like"/>
</dbReference>
<sequence length="211" mass="24634">MTERQPDILETQEPAGEASSSAEENLAAFLDQSRRHLLAFIESKVGDPEWAEDILQTSVLKALRAAESLREEEKLVPWFYQIVRHAITDARRQKAREEKYRRKYEVESHDGEIREAMSPEEEAMICRCFRALLPALKDEYRVVIDEMELGNRDPEEMAQHLGITRNNLNVRRHRARRQLRRQLEALCSWCPEHGYDDCGCPPHLRRGNHSS</sequence>
<comment type="caution">
    <text evidence="10">The sequence shown here is derived from an EMBL/GenBank/DDBJ whole genome shotgun (WGS) entry which is preliminary data.</text>
</comment>
<dbReference type="Gene3D" id="1.10.1740.10">
    <property type="match status" value="1"/>
</dbReference>
<reference evidence="10" key="1">
    <citation type="submission" date="2022-08" db="EMBL/GenBank/DDBJ databases">
        <title>Genomic Encyclopedia of Type Strains, Phase V (KMG-V): Genome sequencing to study the core and pangenomes of soil and plant-associated prokaryotes.</title>
        <authorList>
            <person name="Whitman W."/>
        </authorList>
    </citation>
    <scope>NUCLEOTIDE SEQUENCE</scope>
    <source>
        <strain evidence="10">0</strain>
    </source>
</reference>
<evidence type="ECO:0000259" key="9">
    <source>
        <dbReference type="Pfam" id="PF08281"/>
    </source>
</evidence>
<gene>
    <name evidence="10" type="ORF">GGP71_000197</name>
</gene>
<dbReference type="SUPFAM" id="SSF88946">
    <property type="entry name" value="Sigma2 domain of RNA polymerase sigma factors"/>
    <property type="match status" value="1"/>
</dbReference>
<dbReference type="PANTHER" id="PTHR43133:SF8">
    <property type="entry name" value="RNA POLYMERASE SIGMA FACTOR HI_1459-RELATED"/>
    <property type="match status" value="1"/>
</dbReference>
<dbReference type="SUPFAM" id="SSF88659">
    <property type="entry name" value="Sigma3 and sigma4 domains of RNA polymerase sigma factors"/>
    <property type="match status" value="1"/>
</dbReference>
<dbReference type="RefSeq" id="WP_259058642.1">
    <property type="nucleotide sequence ID" value="NZ_JANTZP010000001.1"/>
</dbReference>
<dbReference type="PANTHER" id="PTHR43133">
    <property type="entry name" value="RNA POLYMERASE ECF-TYPE SIGMA FACTO"/>
    <property type="match status" value="1"/>
</dbReference>
<name>A0A9X2PYL6_9BACT</name>
<dbReference type="InterPro" id="IPR014284">
    <property type="entry name" value="RNA_pol_sigma-70_dom"/>
</dbReference>
<dbReference type="Gene3D" id="1.10.10.10">
    <property type="entry name" value="Winged helix-like DNA-binding domain superfamily/Winged helix DNA-binding domain"/>
    <property type="match status" value="1"/>
</dbReference>
<dbReference type="GO" id="GO:0006352">
    <property type="term" value="P:DNA-templated transcription initiation"/>
    <property type="evidence" value="ECO:0007669"/>
    <property type="project" value="InterPro"/>
</dbReference>
<dbReference type="NCBIfam" id="TIGR02937">
    <property type="entry name" value="sigma70-ECF"/>
    <property type="match status" value="1"/>
</dbReference>
<organism evidence="10 11">
    <name type="scientific">Salinibacter ruber</name>
    <dbReference type="NCBI Taxonomy" id="146919"/>
    <lineage>
        <taxon>Bacteria</taxon>
        <taxon>Pseudomonadati</taxon>
        <taxon>Rhodothermota</taxon>
        <taxon>Rhodothermia</taxon>
        <taxon>Rhodothermales</taxon>
        <taxon>Salinibacteraceae</taxon>
        <taxon>Salinibacter</taxon>
    </lineage>
</organism>
<evidence type="ECO:0000256" key="6">
    <source>
        <dbReference type="RuleBase" id="RU000716"/>
    </source>
</evidence>
<evidence type="ECO:0000313" key="11">
    <source>
        <dbReference type="Proteomes" id="UP001155027"/>
    </source>
</evidence>